<dbReference type="Proteomes" id="UP001597337">
    <property type="component" value="Unassembled WGS sequence"/>
</dbReference>
<dbReference type="InterPro" id="IPR036648">
    <property type="entry name" value="CN_Hdrase_a/SCN_Hdrase_g_sf"/>
</dbReference>
<keyword evidence="1" id="KW-0479">Metal-binding</keyword>
<evidence type="ECO:0000313" key="3">
    <source>
        <dbReference type="EMBL" id="MFD2112201.1"/>
    </source>
</evidence>
<evidence type="ECO:0000256" key="1">
    <source>
        <dbReference type="ARBA" id="ARBA00022723"/>
    </source>
</evidence>
<dbReference type="RefSeq" id="WP_386026290.1">
    <property type="nucleotide sequence ID" value="NZ_JBHUHX010000021.1"/>
</dbReference>
<name>A0ABW4Y7U0_9GAMM</name>
<dbReference type="SUPFAM" id="SSF56209">
    <property type="entry name" value="Nitrile hydratase alpha chain"/>
    <property type="match status" value="1"/>
</dbReference>
<dbReference type="Gene3D" id="3.90.330.10">
    <property type="entry name" value="Nitrile hydratase alpha /Thiocyanate hydrolase gamma"/>
    <property type="match status" value="1"/>
</dbReference>
<proteinExistence type="predicted"/>
<evidence type="ECO:0000313" key="4">
    <source>
        <dbReference type="Proteomes" id="UP001597337"/>
    </source>
</evidence>
<keyword evidence="4" id="KW-1185">Reference proteome</keyword>
<protein>
    <submittedName>
        <fullName evidence="3">NHLP leader peptide family RiPP</fullName>
    </submittedName>
</protein>
<dbReference type="InterPro" id="IPR004232">
    <property type="entry name" value="CN_Hdrtase_a/SCN_Hdrlase_g"/>
</dbReference>
<dbReference type="InterPro" id="IPR022513">
    <property type="entry name" value="TOMM_pelo"/>
</dbReference>
<sequence length="182" mass="19062">MMHSFDTAPAVNLGFVKKTRFRRRRIGGSARYALIQFQPTTDSLALILGILNMSYSKKNRAVAAELIAKATQDLQFRKGFIDNPKTLLMNAGAEFDDDVEIRVVENTDKIRYILLPALPSSVGDLTDEQLALVAGGGSTAANANVVGNVEAVANAVGATEGAAVNDAGVATVVVAAGAIVAT</sequence>
<organism evidence="3 4">
    <name type="scientific">Thiorhodococcus fuscus</name>
    <dbReference type="NCBI Taxonomy" id="527200"/>
    <lineage>
        <taxon>Bacteria</taxon>
        <taxon>Pseudomonadati</taxon>
        <taxon>Pseudomonadota</taxon>
        <taxon>Gammaproteobacteria</taxon>
        <taxon>Chromatiales</taxon>
        <taxon>Chromatiaceae</taxon>
        <taxon>Thiorhodococcus</taxon>
    </lineage>
</organism>
<feature type="domain" description="Nitrile hydratase alpha/Thiocyanate hydrolase gamma" evidence="2">
    <location>
        <begin position="73"/>
        <end position="132"/>
    </location>
</feature>
<dbReference type="EMBL" id="JBHUHX010000021">
    <property type="protein sequence ID" value="MFD2112201.1"/>
    <property type="molecule type" value="Genomic_DNA"/>
</dbReference>
<dbReference type="NCBIfam" id="TIGR03793">
    <property type="entry name" value="leader_NHLP"/>
    <property type="match status" value="1"/>
</dbReference>
<gene>
    <name evidence="3" type="ORF">ACFSJC_10160</name>
</gene>
<evidence type="ECO:0000259" key="2">
    <source>
        <dbReference type="Pfam" id="PF02979"/>
    </source>
</evidence>
<comment type="caution">
    <text evidence="3">The sequence shown here is derived from an EMBL/GenBank/DDBJ whole genome shotgun (WGS) entry which is preliminary data.</text>
</comment>
<reference evidence="4" key="1">
    <citation type="journal article" date="2019" name="Int. J. Syst. Evol. Microbiol.">
        <title>The Global Catalogue of Microorganisms (GCM) 10K type strain sequencing project: providing services to taxonomists for standard genome sequencing and annotation.</title>
        <authorList>
            <consortium name="The Broad Institute Genomics Platform"/>
            <consortium name="The Broad Institute Genome Sequencing Center for Infectious Disease"/>
            <person name="Wu L."/>
            <person name="Ma J."/>
        </authorList>
    </citation>
    <scope>NUCLEOTIDE SEQUENCE [LARGE SCALE GENOMIC DNA]</scope>
    <source>
        <strain evidence="4">KACC 12597</strain>
    </source>
</reference>
<dbReference type="Pfam" id="PF02979">
    <property type="entry name" value="NHase_alpha"/>
    <property type="match status" value="1"/>
</dbReference>
<accession>A0ABW4Y7U0</accession>